<reference evidence="2" key="1">
    <citation type="journal article" date="2012" name="Proc. Natl. Acad. Sci. U.S.A.">
        <title>Antigenic diversity is generated by distinct evolutionary mechanisms in African trypanosome species.</title>
        <authorList>
            <person name="Jackson A.P."/>
            <person name="Berry A."/>
            <person name="Aslett M."/>
            <person name="Allison H.C."/>
            <person name="Burton P."/>
            <person name="Vavrova-Anderson J."/>
            <person name="Brown R."/>
            <person name="Browne H."/>
            <person name="Corton N."/>
            <person name="Hauser H."/>
            <person name="Gamble J."/>
            <person name="Gilderthorp R."/>
            <person name="Marcello L."/>
            <person name="McQuillan J."/>
            <person name="Otto T.D."/>
            <person name="Quail M.A."/>
            <person name="Sanders M.J."/>
            <person name="van Tonder A."/>
            <person name="Ginger M.L."/>
            <person name="Field M.C."/>
            <person name="Barry J.D."/>
            <person name="Hertz-Fowler C."/>
            <person name="Berriman M."/>
        </authorList>
    </citation>
    <scope>NUCLEOTIDE SEQUENCE</scope>
    <source>
        <strain evidence="2">Y486</strain>
    </source>
</reference>
<name>G0U228_TRYVY</name>
<gene>
    <name evidence="2" type="ORF">TVY486_0901540</name>
</gene>
<accession>G0U228</accession>
<evidence type="ECO:0000256" key="1">
    <source>
        <dbReference type="SAM" id="MobiDB-lite"/>
    </source>
</evidence>
<feature type="region of interest" description="Disordered" evidence="1">
    <location>
        <begin position="80"/>
        <end position="108"/>
    </location>
</feature>
<protein>
    <submittedName>
        <fullName evidence="2">Uncharacterized protein</fullName>
    </submittedName>
</protein>
<dbReference type="VEuPathDB" id="TriTrypDB:TvY486_0901540"/>
<feature type="compositionally biased region" description="Polar residues" evidence="1">
    <location>
        <begin position="93"/>
        <end position="108"/>
    </location>
</feature>
<dbReference type="AlphaFoldDB" id="G0U228"/>
<dbReference type="EMBL" id="HE573025">
    <property type="protein sequence ID" value="CCC50331.1"/>
    <property type="molecule type" value="Genomic_DNA"/>
</dbReference>
<organism evidence="2">
    <name type="scientific">Trypanosoma vivax (strain Y486)</name>
    <dbReference type="NCBI Taxonomy" id="1055687"/>
    <lineage>
        <taxon>Eukaryota</taxon>
        <taxon>Discoba</taxon>
        <taxon>Euglenozoa</taxon>
        <taxon>Kinetoplastea</taxon>
        <taxon>Metakinetoplastina</taxon>
        <taxon>Trypanosomatida</taxon>
        <taxon>Trypanosomatidae</taxon>
        <taxon>Trypanosoma</taxon>
        <taxon>Duttonella</taxon>
    </lineage>
</organism>
<proteinExistence type="predicted"/>
<evidence type="ECO:0000313" key="2">
    <source>
        <dbReference type="EMBL" id="CCC50331.1"/>
    </source>
</evidence>
<sequence length="108" mass="11559">MCDIFPLSTGTSALRFPFLLFARHPSCRSAILRPVIPCPQGGGTAGVETSLKSHQAPALARYPSQLSSRALPLYHHLKGSTLQQERSGKGPSCSLSTDSQSHSFLPLV</sequence>